<dbReference type="EMBL" id="JABBNT010000001">
    <property type="protein sequence ID" value="NMM43718.1"/>
    <property type="molecule type" value="Genomic_DNA"/>
</dbReference>
<dbReference type="CDD" id="cd06460">
    <property type="entry name" value="M32_Taq"/>
    <property type="match status" value="1"/>
</dbReference>
<comment type="cofactor">
    <cofactor evidence="2">
        <name>Zn(2+)</name>
        <dbReference type="ChEBI" id="CHEBI:29105"/>
    </cofactor>
    <text evidence="2">Binds 1 zinc ion per subunit.</text>
</comment>
<evidence type="ECO:0000256" key="3">
    <source>
        <dbReference type="PIRSR" id="PIRSR006615-2"/>
    </source>
</evidence>
<comment type="caution">
    <text evidence="4">The sequence shown here is derived from an EMBL/GenBank/DDBJ whole genome shotgun (WGS) entry which is preliminary data.</text>
</comment>
<keyword evidence="1 2" id="KW-0479">Metal-binding</keyword>
<evidence type="ECO:0000313" key="4">
    <source>
        <dbReference type="EMBL" id="NMM43718.1"/>
    </source>
</evidence>
<keyword evidence="1" id="KW-0645">Protease</keyword>
<keyword evidence="1" id="KW-0482">Metalloprotease</keyword>
<dbReference type="PANTHER" id="PTHR34217:SF1">
    <property type="entry name" value="CARBOXYPEPTIDASE 1"/>
    <property type="match status" value="1"/>
</dbReference>
<dbReference type="SUPFAM" id="SSF55486">
    <property type="entry name" value="Metalloproteases ('zincins'), catalytic domain"/>
    <property type="match status" value="1"/>
</dbReference>
<feature type="binding site" evidence="2">
    <location>
        <position position="292"/>
    </location>
    <ligand>
        <name>Zn(2+)</name>
        <dbReference type="ChEBI" id="CHEBI:29105"/>
        <note>catalytic</note>
    </ligand>
</feature>
<name>A0A7Y0HEL9_9PROT</name>
<dbReference type="Gene3D" id="1.10.1370.30">
    <property type="match status" value="1"/>
</dbReference>
<comment type="similarity">
    <text evidence="1">Belongs to the peptidase M32 family.</text>
</comment>
<protein>
    <recommendedName>
        <fullName evidence="1">Metal-dependent carboxypeptidase</fullName>
        <ecNumber evidence="1">3.4.17.19</ecNumber>
    </recommendedName>
</protein>
<dbReference type="PANTHER" id="PTHR34217">
    <property type="entry name" value="METAL-DEPENDENT CARBOXYPEPTIDASE"/>
    <property type="match status" value="1"/>
</dbReference>
<dbReference type="GO" id="GO:0006508">
    <property type="term" value="P:proteolysis"/>
    <property type="evidence" value="ECO:0007669"/>
    <property type="project" value="UniProtKB-UniRule"/>
</dbReference>
<keyword evidence="5" id="KW-1185">Reference proteome</keyword>
<dbReference type="Pfam" id="PF02074">
    <property type="entry name" value="Peptidase_M32"/>
    <property type="match status" value="1"/>
</dbReference>
<sequence>MGGYSELESRFRRIAIFGEVQTVLHWDASTMMPETAAGPRGDQLAELKLLRHRLLSDPDIGRLLDDAEAENLTDWQAANLRQMRREYRFETALDDRLVEDLSKACSACEHAWRGARAGSDFKSVAPLLDDVLDLTRESAAAYAAAFDLAPYDALLEAYAPGMRAARIDPIFDDYAAFLPGFLEKVLTRQEAEGGKPIAPRAADPVHQKALIDRLAVAVGFNEKGGRIDVSAHPFSTGYPGDQRITVTFDPADPTNAVMAVLHECGHAAYEAGLPKEWARQPVGASLGMVVHESQSLSIEMQASRSDAFLTWLAGQAREVLGDDPAFDVENFKRYQQWVEPGFIRVTADEVTYPAHVILRTRLERALLSGDLVVADLPGAWNEGMKTLLGIDVPDDRRGCLQDIHWYDGAIGYFPTYSLGAMLAAQLAEAAHADLPEIPEFLGRGEFSPLMRWLGGAIHSKGSYLSADALIEGATGRPLDASAFKRHLTTRYLKEN</sequence>
<dbReference type="GO" id="GO:0046872">
    <property type="term" value="F:metal ion binding"/>
    <property type="evidence" value="ECO:0007669"/>
    <property type="project" value="UniProtKB-KW"/>
</dbReference>
<accession>A0A7Y0HEL9</accession>
<keyword evidence="1" id="KW-0378">Hydrolase</keyword>
<evidence type="ECO:0000313" key="5">
    <source>
        <dbReference type="Proteomes" id="UP000539372"/>
    </source>
</evidence>
<organism evidence="4 5">
    <name type="scientific">Pacificispira spongiicola</name>
    <dbReference type="NCBI Taxonomy" id="2729598"/>
    <lineage>
        <taxon>Bacteria</taxon>
        <taxon>Pseudomonadati</taxon>
        <taxon>Pseudomonadota</taxon>
        <taxon>Alphaproteobacteria</taxon>
        <taxon>Rhodospirillales</taxon>
        <taxon>Rhodospirillaceae</taxon>
        <taxon>Pacificispira</taxon>
    </lineage>
</organism>
<comment type="function">
    <text evidence="1">Broad specificity carboxypetidase that releases amino acids sequentially from the C-terminus, including neutral, aromatic, polar and basic residues.</text>
</comment>
<feature type="binding site" evidence="2">
    <location>
        <position position="266"/>
    </location>
    <ligand>
        <name>Zn(2+)</name>
        <dbReference type="ChEBI" id="CHEBI:29105"/>
        <note>catalytic</note>
    </ligand>
</feature>
<reference evidence="4 5" key="1">
    <citation type="submission" date="2020-04" db="EMBL/GenBank/DDBJ databases">
        <title>Rhodospirillaceae bacterium KN72 isolated from deep sea.</title>
        <authorList>
            <person name="Zhang D.-C."/>
        </authorList>
    </citation>
    <scope>NUCLEOTIDE SEQUENCE [LARGE SCALE GENOMIC DNA]</scope>
    <source>
        <strain evidence="4 5">KN72</strain>
    </source>
</reference>
<comment type="catalytic activity">
    <reaction evidence="1">
        <text>Release of a C-terminal amino acid with broad specificity, except for -Pro.</text>
        <dbReference type="EC" id="3.4.17.19"/>
    </reaction>
</comment>
<dbReference type="Proteomes" id="UP000539372">
    <property type="component" value="Unassembled WGS sequence"/>
</dbReference>
<evidence type="ECO:0000256" key="2">
    <source>
        <dbReference type="PIRSR" id="PIRSR006615-1"/>
    </source>
</evidence>
<keyword evidence="2" id="KW-0862">Zinc</keyword>
<dbReference type="PRINTS" id="PR00998">
    <property type="entry name" value="CRBOXYPTASET"/>
</dbReference>
<dbReference type="AlphaFoldDB" id="A0A7Y0HEL9"/>
<dbReference type="GO" id="GO:0004181">
    <property type="term" value="F:metallocarboxypeptidase activity"/>
    <property type="evidence" value="ECO:0007669"/>
    <property type="project" value="UniProtKB-UniRule"/>
</dbReference>
<gene>
    <name evidence="4" type="ORF">HH303_04465</name>
</gene>
<dbReference type="EC" id="3.4.17.19" evidence="1"/>
<keyword evidence="1 4" id="KW-0121">Carboxypeptidase</keyword>
<feature type="active site" description="Proton donor/acceptor" evidence="3">
    <location>
        <position position="263"/>
    </location>
</feature>
<proteinExistence type="inferred from homology"/>
<dbReference type="InterPro" id="IPR001333">
    <property type="entry name" value="Peptidase_M32_Taq"/>
</dbReference>
<dbReference type="RefSeq" id="WP_169623976.1">
    <property type="nucleotide sequence ID" value="NZ_JABBNT010000001.1"/>
</dbReference>
<feature type="binding site" evidence="2">
    <location>
        <position position="262"/>
    </location>
    <ligand>
        <name>Zn(2+)</name>
        <dbReference type="ChEBI" id="CHEBI:29105"/>
        <note>catalytic</note>
    </ligand>
</feature>
<dbReference type="PIRSF" id="PIRSF006615">
    <property type="entry name" value="Zn_crbxpep_Taq"/>
    <property type="match status" value="1"/>
</dbReference>
<dbReference type="PROSITE" id="PS52034">
    <property type="entry name" value="PEPTIDASE_M32"/>
    <property type="match status" value="1"/>
</dbReference>
<evidence type="ECO:0000256" key="1">
    <source>
        <dbReference type="PIRNR" id="PIRNR006615"/>
    </source>
</evidence>